<evidence type="ECO:0000313" key="1">
    <source>
        <dbReference type="EMBL" id="KAJ0187592.1"/>
    </source>
</evidence>
<keyword evidence="2" id="KW-1185">Reference proteome</keyword>
<evidence type="ECO:0000313" key="2">
    <source>
        <dbReference type="Proteomes" id="UP000235145"/>
    </source>
</evidence>
<dbReference type="Gramene" id="rna-gnl|WGS:NBSK|LSAT_9X57841_mrna">
    <property type="protein sequence ID" value="cds-PLY81102.1"/>
    <property type="gene ID" value="gene-LSAT_9X57841"/>
</dbReference>
<dbReference type="Pfam" id="PF14299">
    <property type="entry name" value="PP2"/>
    <property type="match status" value="1"/>
</dbReference>
<sequence length="197" mass="22708">MLHVSCETVINRFFRFPKLLDIDAKNRIKIHRGSRTTKLIYVSLLEIIDKINTSIFSPDTTYVALLVFKTTSKAYGFEYQLVDVCIGFNGDRSQTRMVYLDPEVGWRRGLRSRRGIRMFSKVGFSSWDVPFPSKENGPKQRDDGWFAIEIEEHFNGGGDAVELELRVEKVNGGSWKTGLVIQGIEFRLKKLQVRIKN</sequence>
<comment type="caution">
    <text evidence="1">The sequence shown here is derived from an EMBL/GenBank/DDBJ whole genome shotgun (WGS) entry which is preliminary data.</text>
</comment>
<dbReference type="PANTHER" id="PTHR32278:SF73">
    <property type="entry name" value="PHLOEM PROTEIN"/>
    <property type="match status" value="1"/>
</dbReference>
<organism evidence="1 2">
    <name type="scientific">Lactuca sativa</name>
    <name type="common">Garden lettuce</name>
    <dbReference type="NCBI Taxonomy" id="4236"/>
    <lineage>
        <taxon>Eukaryota</taxon>
        <taxon>Viridiplantae</taxon>
        <taxon>Streptophyta</taxon>
        <taxon>Embryophyta</taxon>
        <taxon>Tracheophyta</taxon>
        <taxon>Spermatophyta</taxon>
        <taxon>Magnoliopsida</taxon>
        <taxon>eudicotyledons</taxon>
        <taxon>Gunneridae</taxon>
        <taxon>Pentapetalae</taxon>
        <taxon>asterids</taxon>
        <taxon>campanulids</taxon>
        <taxon>Asterales</taxon>
        <taxon>Asteraceae</taxon>
        <taxon>Cichorioideae</taxon>
        <taxon>Cichorieae</taxon>
        <taxon>Lactucinae</taxon>
        <taxon>Lactuca</taxon>
    </lineage>
</organism>
<proteinExistence type="predicted"/>
<dbReference type="AlphaFoldDB" id="A0A9R1WW33"/>
<dbReference type="PANTHER" id="PTHR32278">
    <property type="entry name" value="F-BOX DOMAIN-CONTAINING PROTEIN"/>
    <property type="match status" value="1"/>
</dbReference>
<dbReference type="EMBL" id="NBSK02000009">
    <property type="protein sequence ID" value="KAJ0187592.1"/>
    <property type="molecule type" value="Genomic_DNA"/>
</dbReference>
<dbReference type="InterPro" id="IPR025886">
    <property type="entry name" value="PP2-like"/>
</dbReference>
<accession>A0A9R1WW33</accession>
<name>A0A9R1WW33_LACSA</name>
<reference evidence="1 2" key="1">
    <citation type="journal article" date="2017" name="Nat. Commun.">
        <title>Genome assembly with in vitro proximity ligation data and whole-genome triplication in lettuce.</title>
        <authorList>
            <person name="Reyes-Chin-Wo S."/>
            <person name="Wang Z."/>
            <person name="Yang X."/>
            <person name="Kozik A."/>
            <person name="Arikit S."/>
            <person name="Song C."/>
            <person name="Xia L."/>
            <person name="Froenicke L."/>
            <person name="Lavelle D.O."/>
            <person name="Truco M.J."/>
            <person name="Xia R."/>
            <person name="Zhu S."/>
            <person name="Xu C."/>
            <person name="Xu H."/>
            <person name="Xu X."/>
            <person name="Cox K."/>
            <person name="Korf I."/>
            <person name="Meyers B.C."/>
            <person name="Michelmore R.W."/>
        </authorList>
    </citation>
    <scope>NUCLEOTIDE SEQUENCE [LARGE SCALE GENOMIC DNA]</scope>
    <source>
        <strain evidence="2">cv. Salinas</strain>
        <tissue evidence="1">Seedlings</tissue>
    </source>
</reference>
<protein>
    <submittedName>
        <fullName evidence="1">Uncharacterized protein</fullName>
    </submittedName>
</protein>
<dbReference type="Proteomes" id="UP000235145">
    <property type="component" value="Unassembled WGS sequence"/>
</dbReference>
<gene>
    <name evidence="1" type="ORF">LSAT_V11C900480060</name>
</gene>